<gene>
    <name evidence="4" type="ORF">CFK40_03990</name>
</gene>
<evidence type="ECO:0000259" key="2">
    <source>
        <dbReference type="Pfam" id="PF00534"/>
    </source>
</evidence>
<dbReference type="EMBL" id="CP022437">
    <property type="protein sequence ID" value="ASN04226.1"/>
    <property type="molecule type" value="Genomic_DNA"/>
</dbReference>
<dbReference type="AlphaFoldDB" id="A0A221M990"/>
<feature type="domain" description="Glycosyltransferase subfamily 4-like N-terminal" evidence="3">
    <location>
        <begin position="20"/>
        <end position="187"/>
    </location>
</feature>
<dbReference type="PANTHER" id="PTHR46401">
    <property type="entry name" value="GLYCOSYLTRANSFERASE WBBK-RELATED"/>
    <property type="match status" value="1"/>
</dbReference>
<evidence type="ECO:0000313" key="4">
    <source>
        <dbReference type="EMBL" id="ASN04226.1"/>
    </source>
</evidence>
<dbReference type="KEGG" id="vne:CFK40_03990"/>
<keyword evidence="1 4" id="KW-0808">Transferase</keyword>
<evidence type="ECO:0000313" key="5">
    <source>
        <dbReference type="Proteomes" id="UP000204391"/>
    </source>
</evidence>
<dbReference type="Proteomes" id="UP000204391">
    <property type="component" value="Chromosome"/>
</dbReference>
<feature type="domain" description="Glycosyl transferase family 1" evidence="2">
    <location>
        <begin position="195"/>
        <end position="365"/>
    </location>
</feature>
<dbReference type="OrthoDB" id="9811902at2"/>
<dbReference type="Gene3D" id="3.40.50.2000">
    <property type="entry name" value="Glycogen Phosphorylase B"/>
    <property type="match status" value="2"/>
</dbReference>
<proteinExistence type="predicted"/>
<accession>A0A221M990</accession>
<evidence type="ECO:0000256" key="1">
    <source>
        <dbReference type="ARBA" id="ARBA00022679"/>
    </source>
</evidence>
<dbReference type="SUPFAM" id="SSF53756">
    <property type="entry name" value="UDP-Glycosyltransferase/glycogen phosphorylase"/>
    <property type="match status" value="1"/>
</dbReference>
<sequence length="388" mass="44453">MKKVLYLHQYFQTNSSSGGTRSYEFAKYLSDNNNDINIITGTEQSTDENNDNFTVISTNTKYNNKMSKWRRILSFVSYIIKAIIKGLQLKNLDIIYATSTPLTIGFPAVFLSKVKRKKLLFEVRDVWPDVPIELGYINNKVIIKALKRFELWIYKNSDHIIVLSTGMRSNLINKGVSPNKITVIENFSNLYLYDKEELEFSNFDIDNKFTCIHPGTMGHVNGLDFILDVAKKVNEIDKEIVFLLIGEGNRKPHLINRVENENISNVKIKDALPKNEIVNIIKQSDIGIMSVDNKYKILEDNSANKFFDFLASGLPILINYGGWQKDILENKKAGRSDITPESMANSILEIKHNIYLKKEIGNNSRLLAEEKFSDLIAKEKLLNIINEI</sequence>
<keyword evidence="5" id="KW-1185">Reference proteome</keyword>
<dbReference type="InterPro" id="IPR001296">
    <property type="entry name" value="Glyco_trans_1"/>
</dbReference>
<name>A0A221M990_9BACI</name>
<dbReference type="GO" id="GO:0009103">
    <property type="term" value="P:lipopolysaccharide biosynthetic process"/>
    <property type="evidence" value="ECO:0007669"/>
    <property type="project" value="TreeGrafter"/>
</dbReference>
<dbReference type="Pfam" id="PF00534">
    <property type="entry name" value="Glycos_transf_1"/>
    <property type="match status" value="1"/>
</dbReference>
<reference evidence="4 5" key="1">
    <citation type="journal article" date="2003" name="Int. J. Syst. Evol. Microbiol.">
        <title>Virgibacillus carmonensis sp. nov., Virgibacillus necropolis sp. nov. and Virgibacillus picturae sp. nov., three novel species isolated from deteriorated mural paintings, transfer of the species of the genus salibacillus to Virgibacillus, as Virgibacillus marismortui comb. nov. and Virgibacillus salexigens comb. nov., and emended description of the genus Virgibacillus.</title>
        <authorList>
            <person name="Heyrman J."/>
            <person name="Logan N.A."/>
            <person name="Busse H.J."/>
            <person name="Balcaen A."/>
            <person name="Lebbe L."/>
            <person name="Rodriguez-Diaz M."/>
            <person name="Swings J."/>
            <person name="De Vos P."/>
        </authorList>
    </citation>
    <scope>NUCLEOTIDE SEQUENCE [LARGE SCALE GENOMIC DNA]</scope>
    <source>
        <strain evidence="4 5">LMG 19488</strain>
    </source>
</reference>
<dbReference type="InterPro" id="IPR028098">
    <property type="entry name" value="Glyco_trans_4-like_N"/>
</dbReference>
<dbReference type="GO" id="GO:0016757">
    <property type="term" value="F:glycosyltransferase activity"/>
    <property type="evidence" value="ECO:0007669"/>
    <property type="project" value="InterPro"/>
</dbReference>
<dbReference type="PANTHER" id="PTHR46401:SF2">
    <property type="entry name" value="GLYCOSYLTRANSFERASE WBBK-RELATED"/>
    <property type="match status" value="1"/>
</dbReference>
<organism evidence="4 5">
    <name type="scientific">Virgibacillus necropolis</name>
    <dbReference type="NCBI Taxonomy" id="163877"/>
    <lineage>
        <taxon>Bacteria</taxon>
        <taxon>Bacillati</taxon>
        <taxon>Bacillota</taxon>
        <taxon>Bacilli</taxon>
        <taxon>Bacillales</taxon>
        <taxon>Bacillaceae</taxon>
        <taxon>Virgibacillus</taxon>
    </lineage>
</organism>
<dbReference type="CDD" id="cd03794">
    <property type="entry name" value="GT4_WbuB-like"/>
    <property type="match status" value="1"/>
</dbReference>
<evidence type="ECO:0000259" key="3">
    <source>
        <dbReference type="Pfam" id="PF13439"/>
    </source>
</evidence>
<dbReference type="RefSeq" id="WP_089530801.1">
    <property type="nucleotide sequence ID" value="NZ_CP022437.1"/>
</dbReference>
<dbReference type="Pfam" id="PF13439">
    <property type="entry name" value="Glyco_transf_4"/>
    <property type="match status" value="1"/>
</dbReference>
<protein>
    <submittedName>
        <fullName evidence="4">Glycosyltransferase WbuB</fullName>
    </submittedName>
</protein>